<feature type="transmembrane region" description="Helical" evidence="1">
    <location>
        <begin position="167"/>
        <end position="190"/>
    </location>
</feature>
<keyword evidence="3" id="KW-1185">Reference proteome</keyword>
<feature type="transmembrane region" description="Helical" evidence="1">
    <location>
        <begin position="202"/>
        <end position="226"/>
    </location>
</feature>
<reference key="1">
    <citation type="submission" date="2010-11" db="EMBL/GenBank/DDBJ databases">
        <title>The complete genome of Paludibacter propionicigenes DSM 17365.</title>
        <authorList>
            <consortium name="US DOE Joint Genome Institute (JGI-PGF)"/>
            <person name="Lucas S."/>
            <person name="Copeland A."/>
            <person name="Lapidus A."/>
            <person name="Bruce D."/>
            <person name="Goodwin L."/>
            <person name="Pitluck S."/>
            <person name="Kyrpides N."/>
            <person name="Mavromatis K."/>
            <person name="Ivanova N."/>
            <person name="Munk A.C."/>
            <person name="Brettin T."/>
            <person name="Detter J.C."/>
            <person name="Han C."/>
            <person name="Tapia R."/>
            <person name="Land M."/>
            <person name="Hauser L."/>
            <person name="Markowitz V."/>
            <person name="Cheng J.-F."/>
            <person name="Hugenholtz P."/>
            <person name="Woyke T."/>
            <person name="Wu D."/>
            <person name="Gronow S."/>
            <person name="Wellnitz S."/>
            <person name="Brambilla E."/>
            <person name="Klenk H.-P."/>
            <person name="Eisen J.A."/>
        </authorList>
    </citation>
    <scope>NUCLEOTIDE SEQUENCE</scope>
    <source>
        <strain>WB4</strain>
    </source>
</reference>
<dbReference type="HOGENOM" id="CLU_042400_0_0_10"/>
<dbReference type="STRING" id="694427.Palpr_2987"/>
<evidence type="ECO:0000256" key="1">
    <source>
        <dbReference type="SAM" id="Phobius"/>
    </source>
</evidence>
<feature type="transmembrane region" description="Helical" evidence="1">
    <location>
        <begin position="136"/>
        <end position="155"/>
    </location>
</feature>
<gene>
    <name evidence="2" type="ordered locus">Palpr_2987</name>
</gene>
<dbReference type="EMBL" id="CP002345">
    <property type="protein sequence ID" value="ADQ81116.1"/>
    <property type="molecule type" value="Genomic_DNA"/>
</dbReference>
<dbReference type="RefSeq" id="WP_013446485.1">
    <property type="nucleotide sequence ID" value="NC_014734.1"/>
</dbReference>
<dbReference type="OrthoDB" id="1014144at2"/>
<feature type="transmembrane region" description="Helical" evidence="1">
    <location>
        <begin position="353"/>
        <end position="374"/>
    </location>
</feature>
<dbReference type="KEGG" id="ppn:Palpr_2987"/>
<evidence type="ECO:0000313" key="2">
    <source>
        <dbReference type="EMBL" id="ADQ81116.1"/>
    </source>
</evidence>
<protein>
    <submittedName>
        <fullName evidence="2">Uncharacterized protein</fullName>
    </submittedName>
</protein>
<keyword evidence="1" id="KW-1133">Transmembrane helix</keyword>
<name>E4T0Q2_PALPW</name>
<dbReference type="InterPro" id="IPR043742">
    <property type="entry name" value="DUF5687"/>
</dbReference>
<feature type="transmembrane region" description="Helical" evidence="1">
    <location>
        <begin position="380"/>
        <end position="401"/>
    </location>
</feature>
<dbReference type="Proteomes" id="UP000008718">
    <property type="component" value="Chromosome"/>
</dbReference>
<feature type="transmembrane region" description="Helical" evidence="1">
    <location>
        <begin position="422"/>
        <end position="441"/>
    </location>
</feature>
<feature type="transmembrane region" description="Helical" evidence="1">
    <location>
        <begin position="64"/>
        <end position="83"/>
    </location>
</feature>
<feature type="transmembrane region" description="Helical" evidence="1">
    <location>
        <begin position="310"/>
        <end position="332"/>
    </location>
</feature>
<feature type="transmembrane region" description="Helical" evidence="1">
    <location>
        <begin position="282"/>
        <end position="298"/>
    </location>
</feature>
<accession>E4T0Q2</accession>
<feature type="transmembrane region" description="Helical" evidence="1">
    <location>
        <begin position="20"/>
        <end position="44"/>
    </location>
</feature>
<evidence type="ECO:0000313" key="3">
    <source>
        <dbReference type="Proteomes" id="UP000008718"/>
    </source>
</evidence>
<organism evidence="2 3">
    <name type="scientific">Paludibacter propionicigenes (strain DSM 17365 / JCM 13257 / WB4)</name>
    <dbReference type="NCBI Taxonomy" id="694427"/>
    <lineage>
        <taxon>Bacteria</taxon>
        <taxon>Pseudomonadati</taxon>
        <taxon>Bacteroidota</taxon>
        <taxon>Bacteroidia</taxon>
        <taxon>Bacteroidales</taxon>
        <taxon>Paludibacteraceae</taxon>
        <taxon>Paludibacter</taxon>
    </lineage>
</organism>
<keyword evidence="1" id="KW-0472">Membrane</keyword>
<keyword evidence="1" id="KW-0812">Transmembrane</keyword>
<feature type="transmembrane region" description="Helical" evidence="1">
    <location>
        <begin position="447"/>
        <end position="467"/>
    </location>
</feature>
<sequence length="494" mass="56750">MLIQNLITQDWKKGFRAQGFYKNLAVSIMMGLFGLYMAASFLFLGFSLNEILEKADDKLNPTELFNGAMLYIMIIGLALRFFLQQLNTLNLASYQVLPIKRSSLINFLILKPLASPANYFMLLVVVPFAVKSVVGYYSATVALRFVLSFIFLVWFDSLTAAFLKRKFGSGVLSGVIVLLILVSVIALEYFKIFSLFHYSGLFYGFIVFKPYGLLVALLMVAVAYLLNRWFFSVNYYAEKFNQKLERNKTVATDLSFLNRFGIIGELIGMEIKLILRHKRTKSLLYMSGIFLLYGLMFYTQKVYADSYSMLFFVAMFMTGLLMLMFGQWFISWDSSHFDCLMTRNIPVRTYMSANYYLMIAFNVLCFVLTTPYFLFGMKIVYLHVAAFIFNVGVNIFLLMFLTTFNTKRVDLSKPNVMNYQGTTYKSFLIVLPIMFVPMAIVGIMSNFLSVGAALWTLTIMGLVGILLRKQLLTLCVNQFNRRKYKLAEGFREAE</sequence>
<dbReference type="eggNOG" id="ENOG502Z8FC">
    <property type="taxonomic scope" value="Bacteria"/>
</dbReference>
<feature type="transmembrane region" description="Helical" evidence="1">
    <location>
        <begin position="104"/>
        <end position="130"/>
    </location>
</feature>
<proteinExistence type="predicted"/>
<dbReference type="AlphaFoldDB" id="E4T0Q2"/>
<reference evidence="2 3" key="2">
    <citation type="journal article" date="2011" name="Stand. Genomic Sci.">
        <title>Complete genome sequence of Paludibacter propionicigenes type strain (WB4).</title>
        <authorList>
            <person name="Gronow S."/>
            <person name="Munk C."/>
            <person name="Lapidus A."/>
            <person name="Nolan M."/>
            <person name="Lucas S."/>
            <person name="Hammon N."/>
            <person name="Deshpande S."/>
            <person name="Cheng J.F."/>
            <person name="Tapia R."/>
            <person name="Han C."/>
            <person name="Goodwin L."/>
            <person name="Pitluck S."/>
            <person name="Liolios K."/>
            <person name="Ivanova N."/>
            <person name="Mavromatis K."/>
            <person name="Mikhailova N."/>
            <person name="Pati A."/>
            <person name="Chen A."/>
            <person name="Palaniappan K."/>
            <person name="Land M."/>
            <person name="Hauser L."/>
            <person name="Chang Y.J."/>
            <person name="Jeffries C.D."/>
            <person name="Brambilla E."/>
            <person name="Rohde M."/>
            <person name="Goker M."/>
            <person name="Detter J.C."/>
            <person name="Woyke T."/>
            <person name="Bristow J."/>
            <person name="Eisen J.A."/>
            <person name="Markowitz V."/>
            <person name="Hugenholtz P."/>
            <person name="Kyrpides N.C."/>
            <person name="Klenk H.P."/>
        </authorList>
    </citation>
    <scope>NUCLEOTIDE SEQUENCE [LARGE SCALE GENOMIC DNA]</scope>
    <source>
        <strain evidence="3">DSM 17365 / JCM 13257 / WB4</strain>
    </source>
</reference>
<dbReference type="Pfam" id="PF18940">
    <property type="entry name" value="DUF5687"/>
    <property type="match status" value="1"/>
</dbReference>